<dbReference type="GO" id="GO:0006437">
    <property type="term" value="P:tyrosyl-tRNA aminoacylation"/>
    <property type="evidence" value="ECO:0007669"/>
    <property type="project" value="InterPro"/>
</dbReference>
<comment type="subunit">
    <text evidence="1">Homodimer.</text>
</comment>
<dbReference type="PANTHER" id="PTHR11766">
    <property type="entry name" value="TYROSYL-TRNA SYNTHETASE"/>
    <property type="match status" value="1"/>
</dbReference>
<comment type="caution">
    <text evidence="13">The sequence shown here is derived from an EMBL/GenBank/DDBJ whole genome shotgun (WGS) entry which is preliminary data.</text>
</comment>
<evidence type="ECO:0000313" key="13">
    <source>
        <dbReference type="EMBL" id="KUG25982.1"/>
    </source>
</evidence>
<keyword evidence="5" id="KW-0547">Nucleotide-binding</keyword>
<dbReference type="InterPro" id="IPR002305">
    <property type="entry name" value="aa-tRNA-synth_Ic"/>
</dbReference>
<evidence type="ECO:0000256" key="5">
    <source>
        <dbReference type="ARBA" id="ARBA00022741"/>
    </source>
</evidence>
<dbReference type="FunFam" id="3.40.50.620:FF:000061">
    <property type="entry name" value="Tyrosine--tRNA ligase"/>
    <property type="match status" value="1"/>
</dbReference>
<dbReference type="GO" id="GO:0003723">
    <property type="term" value="F:RNA binding"/>
    <property type="evidence" value="ECO:0007669"/>
    <property type="project" value="UniProtKB-KW"/>
</dbReference>
<keyword evidence="8" id="KW-0648">Protein biosynthesis</keyword>
<dbReference type="InterPro" id="IPR002942">
    <property type="entry name" value="S4_RNA-bd"/>
</dbReference>
<sequence>MSTNNFPPIDKQLEIIKRGTSEIIPENELIEKLKKAEKENKPLNIKLGCDPTRPDLHLGHSVVLRKLTQFQQLGHQAILIIGDFTGMIGDPSGRNATRPPLTFEEARENAKSYWEQASKILDPKKTKIVYNSDWLGKMKFEDVIKLSSHYTVARMLERDDFTKRYKTGIPISMHEILYPLAQAYDSVAIESDVELGGTDQKFNLLVGRDIQKEYGLEPQVILTMPLLVGTDGVEKMSKSYDNYIGIDDSPQEIFGRTLSIPDNLIYTYYELTTDVSVEELAEIKNSLENNSSNPRDIKRTLAKRLVTMYHSKEDADKAQEEFDKIFIKKDIPDEISEKEYALSSKVNIIDIIVDVQFAPSKGEARRLVQQGGVSINGNKITDITEEIIFDGEKILKVGKRKFIKLIAK</sequence>
<keyword evidence="7" id="KW-0694">RNA-binding</keyword>
<name>A0A0W8FZ61_9ZZZZ</name>
<dbReference type="InterPro" id="IPR024108">
    <property type="entry name" value="Tyr-tRNA-ligase_bac_2"/>
</dbReference>
<dbReference type="PANTHER" id="PTHR11766:SF1">
    <property type="entry name" value="TYROSINE--TRNA LIGASE"/>
    <property type="match status" value="1"/>
</dbReference>
<dbReference type="InterPro" id="IPR014729">
    <property type="entry name" value="Rossmann-like_a/b/a_fold"/>
</dbReference>
<dbReference type="Gene3D" id="3.10.290.10">
    <property type="entry name" value="RNA-binding S4 domain"/>
    <property type="match status" value="1"/>
</dbReference>
<keyword evidence="4 13" id="KW-0436">Ligase</keyword>
<dbReference type="GO" id="GO:0005829">
    <property type="term" value="C:cytosol"/>
    <property type="evidence" value="ECO:0007669"/>
    <property type="project" value="TreeGrafter"/>
</dbReference>
<dbReference type="GO" id="GO:0005524">
    <property type="term" value="F:ATP binding"/>
    <property type="evidence" value="ECO:0007669"/>
    <property type="project" value="UniProtKB-KW"/>
</dbReference>
<evidence type="ECO:0000256" key="11">
    <source>
        <dbReference type="ARBA" id="ARBA00048248"/>
    </source>
</evidence>
<dbReference type="HAMAP" id="MF_02007">
    <property type="entry name" value="Tyr_tRNA_synth_type2"/>
    <property type="match status" value="1"/>
</dbReference>
<dbReference type="AlphaFoldDB" id="A0A0W8FZ61"/>
<gene>
    <name evidence="13" type="ORF">ASZ90_004185</name>
</gene>
<dbReference type="InterPro" id="IPR036986">
    <property type="entry name" value="S4_RNA-bd_sf"/>
</dbReference>
<dbReference type="PROSITE" id="PS50889">
    <property type="entry name" value="S4"/>
    <property type="match status" value="1"/>
</dbReference>
<dbReference type="Gene3D" id="1.10.240.10">
    <property type="entry name" value="Tyrosyl-Transfer RNA Synthetase"/>
    <property type="match status" value="1"/>
</dbReference>
<keyword evidence="6" id="KW-0067">ATP-binding</keyword>
<evidence type="ECO:0000256" key="1">
    <source>
        <dbReference type="ARBA" id="ARBA00011738"/>
    </source>
</evidence>
<dbReference type="InterPro" id="IPR024088">
    <property type="entry name" value="Tyr-tRNA-ligase_bac-type"/>
</dbReference>
<dbReference type="CDD" id="cd00165">
    <property type="entry name" value="S4"/>
    <property type="match status" value="1"/>
</dbReference>
<evidence type="ECO:0000256" key="9">
    <source>
        <dbReference type="ARBA" id="ARBA00023146"/>
    </source>
</evidence>
<reference evidence="13" key="1">
    <citation type="journal article" date="2015" name="Proc. Natl. Acad. Sci. U.S.A.">
        <title>Networks of energetic and metabolic interactions define dynamics in microbial communities.</title>
        <authorList>
            <person name="Embree M."/>
            <person name="Liu J.K."/>
            <person name="Al-Bassam M.M."/>
            <person name="Zengler K."/>
        </authorList>
    </citation>
    <scope>NUCLEOTIDE SEQUENCE</scope>
</reference>
<evidence type="ECO:0000256" key="3">
    <source>
        <dbReference type="ARBA" id="ARBA00022490"/>
    </source>
</evidence>
<evidence type="ECO:0000256" key="8">
    <source>
        <dbReference type="ARBA" id="ARBA00022917"/>
    </source>
</evidence>
<dbReference type="SUPFAM" id="SSF55174">
    <property type="entry name" value="Alpha-L RNA-binding motif"/>
    <property type="match status" value="1"/>
</dbReference>
<evidence type="ECO:0000256" key="6">
    <source>
        <dbReference type="ARBA" id="ARBA00022840"/>
    </source>
</evidence>
<keyword evidence="3" id="KW-0963">Cytoplasm</keyword>
<dbReference type="InterPro" id="IPR054608">
    <property type="entry name" value="SYY-like_C"/>
</dbReference>
<evidence type="ECO:0000256" key="10">
    <source>
        <dbReference type="ARBA" id="ARBA00033323"/>
    </source>
</evidence>
<accession>A0A0W8FZ61</accession>
<protein>
    <recommendedName>
        <fullName evidence="2">tyrosine--tRNA ligase</fullName>
        <ecNumber evidence="2">6.1.1.1</ecNumber>
    </recommendedName>
    <alternativeName>
        <fullName evidence="10">Tyrosyl-tRNA synthetase</fullName>
    </alternativeName>
</protein>
<dbReference type="EC" id="6.1.1.1" evidence="2"/>
<feature type="domain" description="RNA-binding S4" evidence="12">
    <location>
        <begin position="347"/>
        <end position="404"/>
    </location>
</feature>
<evidence type="ECO:0000256" key="2">
    <source>
        <dbReference type="ARBA" id="ARBA00013160"/>
    </source>
</evidence>
<evidence type="ECO:0000256" key="4">
    <source>
        <dbReference type="ARBA" id="ARBA00022598"/>
    </source>
</evidence>
<dbReference type="SUPFAM" id="SSF52374">
    <property type="entry name" value="Nucleotidylyl transferase"/>
    <property type="match status" value="1"/>
</dbReference>
<dbReference type="InterPro" id="IPR002307">
    <property type="entry name" value="Tyr-tRNA-ligase"/>
</dbReference>
<dbReference type="GO" id="GO:0004831">
    <property type="term" value="F:tyrosine-tRNA ligase activity"/>
    <property type="evidence" value="ECO:0007669"/>
    <property type="project" value="UniProtKB-EC"/>
</dbReference>
<dbReference type="SMART" id="SM00363">
    <property type="entry name" value="S4"/>
    <property type="match status" value="1"/>
</dbReference>
<organism evidence="13">
    <name type="scientific">hydrocarbon metagenome</name>
    <dbReference type="NCBI Taxonomy" id="938273"/>
    <lineage>
        <taxon>unclassified sequences</taxon>
        <taxon>metagenomes</taxon>
        <taxon>ecological metagenomes</taxon>
    </lineage>
</organism>
<dbReference type="PRINTS" id="PR01040">
    <property type="entry name" value="TRNASYNTHTYR"/>
</dbReference>
<dbReference type="Pfam" id="PF22421">
    <property type="entry name" value="SYY_C-terminal"/>
    <property type="match status" value="1"/>
</dbReference>
<evidence type="ECO:0000259" key="12">
    <source>
        <dbReference type="SMART" id="SM00363"/>
    </source>
</evidence>
<dbReference type="CDD" id="cd00805">
    <property type="entry name" value="TyrRS_core"/>
    <property type="match status" value="1"/>
</dbReference>
<dbReference type="Pfam" id="PF00579">
    <property type="entry name" value="tRNA-synt_1b"/>
    <property type="match status" value="1"/>
</dbReference>
<dbReference type="NCBIfam" id="TIGR00234">
    <property type="entry name" value="tyrS"/>
    <property type="match status" value="1"/>
</dbReference>
<dbReference type="Gene3D" id="3.40.50.620">
    <property type="entry name" value="HUPs"/>
    <property type="match status" value="1"/>
</dbReference>
<keyword evidence="9 13" id="KW-0030">Aminoacyl-tRNA synthetase</keyword>
<evidence type="ECO:0000256" key="7">
    <source>
        <dbReference type="ARBA" id="ARBA00022884"/>
    </source>
</evidence>
<dbReference type="EMBL" id="LNQE01000561">
    <property type="protein sequence ID" value="KUG25982.1"/>
    <property type="molecule type" value="Genomic_DNA"/>
</dbReference>
<proteinExistence type="inferred from homology"/>
<comment type="catalytic activity">
    <reaction evidence="11">
        <text>tRNA(Tyr) + L-tyrosine + ATP = L-tyrosyl-tRNA(Tyr) + AMP + diphosphate + H(+)</text>
        <dbReference type="Rhea" id="RHEA:10220"/>
        <dbReference type="Rhea" id="RHEA-COMP:9706"/>
        <dbReference type="Rhea" id="RHEA-COMP:9707"/>
        <dbReference type="ChEBI" id="CHEBI:15378"/>
        <dbReference type="ChEBI" id="CHEBI:30616"/>
        <dbReference type="ChEBI" id="CHEBI:33019"/>
        <dbReference type="ChEBI" id="CHEBI:58315"/>
        <dbReference type="ChEBI" id="CHEBI:78442"/>
        <dbReference type="ChEBI" id="CHEBI:78536"/>
        <dbReference type="ChEBI" id="CHEBI:456215"/>
        <dbReference type="EC" id="6.1.1.1"/>
    </reaction>
</comment>